<evidence type="ECO:0000256" key="3">
    <source>
        <dbReference type="ARBA" id="ARBA00006706"/>
    </source>
</evidence>
<dbReference type="Proteomes" id="UP000825729">
    <property type="component" value="Unassembled WGS sequence"/>
</dbReference>
<keyword evidence="6" id="KW-0460">Magnesium</keyword>
<dbReference type="InterPro" id="IPR033749">
    <property type="entry name" value="Polyprenyl_synt_CS"/>
</dbReference>
<dbReference type="PROSITE" id="PS00723">
    <property type="entry name" value="POLYPRENYL_SYNTHASE_1"/>
    <property type="match status" value="1"/>
</dbReference>
<evidence type="ECO:0000256" key="1">
    <source>
        <dbReference type="ARBA" id="ARBA00001946"/>
    </source>
</evidence>
<evidence type="ECO:0000256" key="8">
    <source>
        <dbReference type="ARBA" id="ARBA00023229"/>
    </source>
</evidence>
<dbReference type="FunFam" id="1.10.600.10:FF:000015">
    <property type="entry name" value="Solanesyl diphosphate synthase 3, chloroplastic/mitochondrial"/>
    <property type="match status" value="1"/>
</dbReference>
<comment type="cofactor">
    <cofactor evidence="1">
        <name>Mg(2+)</name>
        <dbReference type="ChEBI" id="CHEBI:18420"/>
    </cofactor>
</comment>
<reference evidence="10 11" key="1">
    <citation type="submission" date="2021-07" db="EMBL/GenBank/DDBJ databases">
        <title>The Aristolochia fimbriata genome: insights into angiosperm evolution, floral development and chemical biosynthesis.</title>
        <authorList>
            <person name="Jiao Y."/>
        </authorList>
    </citation>
    <scope>NUCLEOTIDE SEQUENCE [LARGE SCALE GENOMIC DNA]</scope>
    <source>
        <strain evidence="10">IBCAS-2021</strain>
        <tissue evidence="10">Leaf</tissue>
    </source>
</reference>
<dbReference type="EMBL" id="JAINDJ010000003">
    <property type="protein sequence ID" value="KAG9455238.1"/>
    <property type="molecule type" value="Genomic_DNA"/>
</dbReference>
<dbReference type="GO" id="GO:0006744">
    <property type="term" value="P:ubiquinone biosynthetic process"/>
    <property type="evidence" value="ECO:0007669"/>
    <property type="project" value="TreeGrafter"/>
</dbReference>
<comment type="subcellular location">
    <subcellularLocation>
        <location evidence="2">Mitochondrion</location>
    </subcellularLocation>
</comment>
<keyword evidence="7" id="KW-0496">Mitochondrion</keyword>
<dbReference type="AlphaFoldDB" id="A0AAV7F6R1"/>
<evidence type="ECO:0008006" key="12">
    <source>
        <dbReference type="Google" id="ProtNLM"/>
    </source>
</evidence>
<evidence type="ECO:0000256" key="4">
    <source>
        <dbReference type="ARBA" id="ARBA00022679"/>
    </source>
</evidence>
<proteinExistence type="inferred from homology"/>
<dbReference type="SUPFAM" id="SSF48576">
    <property type="entry name" value="Terpenoid synthases"/>
    <property type="match status" value="1"/>
</dbReference>
<evidence type="ECO:0000256" key="7">
    <source>
        <dbReference type="ARBA" id="ARBA00023128"/>
    </source>
</evidence>
<dbReference type="GO" id="GO:0046872">
    <property type="term" value="F:metal ion binding"/>
    <property type="evidence" value="ECO:0007669"/>
    <property type="project" value="UniProtKB-KW"/>
</dbReference>
<dbReference type="PROSITE" id="PS00444">
    <property type="entry name" value="POLYPRENYL_SYNTHASE_2"/>
    <property type="match status" value="1"/>
</dbReference>
<comment type="caution">
    <text evidence="10">The sequence shown here is derived from an EMBL/GenBank/DDBJ whole genome shotgun (WGS) entry which is preliminary data.</text>
</comment>
<keyword evidence="11" id="KW-1185">Reference proteome</keyword>
<gene>
    <name evidence="10" type="ORF">H6P81_008142</name>
</gene>
<organism evidence="10 11">
    <name type="scientific">Aristolochia fimbriata</name>
    <name type="common">White veined hardy Dutchman's pipe vine</name>
    <dbReference type="NCBI Taxonomy" id="158543"/>
    <lineage>
        <taxon>Eukaryota</taxon>
        <taxon>Viridiplantae</taxon>
        <taxon>Streptophyta</taxon>
        <taxon>Embryophyta</taxon>
        <taxon>Tracheophyta</taxon>
        <taxon>Spermatophyta</taxon>
        <taxon>Magnoliopsida</taxon>
        <taxon>Magnoliidae</taxon>
        <taxon>Piperales</taxon>
        <taxon>Aristolochiaceae</taxon>
        <taxon>Aristolochia</taxon>
    </lineage>
</organism>
<protein>
    <recommendedName>
        <fullName evidence="12">Geranyl diphosphate synthase</fullName>
    </recommendedName>
</protein>
<dbReference type="CDD" id="cd00685">
    <property type="entry name" value="Trans_IPPS_HT"/>
    <property type="match status" value="1"/>
</dbReference>
<dbReference type="GO" id="GO:1990234">
    <property type="term" value="C:transferase complex"/>
    <property type="evidence" value="ECO:0007669"/>
    <property type="project" value="TreeGrafter"/>
</dbReference>
<sequence length="424" mass="46728">MSLRWVLRRLSFDTRFHGSFPQGYLRLFSATSYTFPGPRPLEIGSGIPHGAKVLSTGAQYQSCHSYHNVRFQIHQERSALEEEALDPFSLVADELSAVANRLRLMVIAEVPKLASAAEYFFRLGVEGKRFRPTVLLLMASALELPISGSTMDSDNDVSKDLRSRQQSIAEITEMIHVASLLHDDVLDDADTRRGIGSLNFVMGNKIAVLAGDFLLSRACVALASLKNTEVVSLLATVVEHLVTGETMQMTTTTDQRCSMEYYLQKTYYKTASLISNSCKAIALLAGQTAEVSKLAYDYGRNLGLAFQLIDDVLDFTGTSASLGKGSLSDIRHGIITAPILYAMEEFPQLRDVVDRGFDDPSNVELALDYLGKSRGILRTRELASQHAQQAAAAIHALPVSNNEDVLISRRALVDLTHRVIDRTK</sequence>
<dbReference type="GO" id="GO:0004659">
    <property type="term" value="F:prenyltransferase activity"/>
    <property type="evidence" value="ECO:0007669"/>
    <property type="project" value="InterPro"/>
</dbReference>
<keyword evidence="8" id="KW-0414">Isoprene biosynthesis</keyword>
<evidence type="ECO:0000256" key="2">
    <source>
        <dbReference type="ARBA" id="ARBA00004173"/>
    </source>
</evidence>
<accession>A0AAV7F6R1</accession>
<keyword evidence="5" id="KW-0479">Metal-binding</keyword>
<evidence type="ECO:0000256" key="5">
    <source>
        <dbReference type="ARBA" id="ARBA00022723"/>
    </source>
</evidence>
<comment type="similarity">
    <text evidence="3 9">Belongs to the FPP/GGPP synthase family.</text>
</comment>
<dbReference type="GO" id="GO:0008299">
    <property type="term" value="P:isoprenoid biosynthetic process"/>
    <property type="evidence" value="ECO:0007669"/>
    <property type="project" value="UniProtKB-KW"/>
</dbReference>
<evidence type="ECO:0000313" key="10">
    <source>
        <dbReference type="EMBL" id="KAG9455238.1"/>
    </source>
</evidence>
<evidence type="ECO:0000256" key="9">
    <source>
        <dbReference type="RuleBase" id="RU004466"/>
    </source>
</evidence>
<keyword evidence="4 9" id="KW-0808">Transferase</keyword>
<dbReference type="InterPro" id="IPR000092">
    <property type="entry name" value="Polyprenyl_synt"/>
</dbReference>
<evidence type="ECO:0000256" key="6">
    <source>
        <dbReference type="ARBA" id="ARBA00022842"/>
    </source>
</evidence>
<dbReference type="PANTHER" id="PTHR12001:SF69">
    <property type="entry name" value="ALL TRANS-POLYPRENYL-DIPHOSPHATE SYNTHASE PDSS1"/>
    <property type="match status" value="1"/>
</dbReference>
<dbReference type="SFLD" id="SFLDS00005">
    <property type="entry name" value="Isoprenoid_Synthase_Type_I"/>
    <property type="match status" value="1"/>
</dbReference>
<dbReference type="GO" id="GO:0005739">
    <property type="term" value="C:mitochondrion"/>
    <property type="evidence" value="ECO:0007669"/>
    <property type="project" value="UniProtKB-SubCell"/>
</dbReference>
<evidence type="ECO:0000313" key="11">
    <source>
        <dbReference type="Proteomes" id="UP000825729"/>
    </source>
</evidence>
<dbReference type="Gene3D" id="1.10.600.10">
    <property type="entry name" value="Farnesyl Diphosphate Synthase"/>
    <property type="match status" value="1"/>
</dbReference>
<dbReference type="PANTHER" id="PTHR12001">
    <property type="entry name" value="GERANYLGERANYL PYROPHOSPHATE SYNTHASE"/>
    <property type="match status" value="1"/>
</dbReference>
<dbReference type="Pfam" id="PF00348">
    <property type="entry name" value="polyprenyl_synt"/>
    <property type="match status" value="1"/>
</dbReference>
<name>A0AAV7F6R1_ARIFI</name>
<dbReference type="InterPro" id="IPR008949">
    <property type="entry name" value="Isoprenoid_synthase_dom_sf"/>
</dbReference>